<name>A0A2P5TRH9_9GAMM</name>
<accession>A0A2P5TRH9</accession>
<evidence type="ECO:0000313" key="2">
    <source>
        <dbReference type="Proteomes" id="UP000242231"/>
    </source>
</evidence>
<dbReference type="OrthoDB" id="5600869at2"/>
<dbReference type="EMBL" id="MPZM01000001">
    <property type="protein sequence ID" value="PPL18436.1"/>
    <property type="molecule type" value="Genomic_DNA"/>
</dbReference>
<dbReference type="AlphaFoldDB" id="A0A2P5TRH9"/>
<dbReference type="Proteomes" id="UP000242231">
    <property type="component" value="Unassembled WGS sequence"/>
</dbReference>
<gene>
    <name evidence="1" type="ORF">UN63_00380</name>
</gene>
<comment type="caution">
    <text evidence="1">The sequence shown here is derived from an EMBL/GenBank/DDBJ whole genome shotgun (WGS) entry which is preliminary data.</text>
</comment>
<keyword evidence="2" id="KW-1185">Reference proteome</keyword>
<organism evidence="1 2">
    <name type="scientific">Oceanisphaera arctica</name>
    <dbReference type="NCBI Taxonomy" id="641510"/>
    <lineage>
        <taxon>Bacteria</taxon>
        <taxon>Pseudomonadati</taxon>
        <taxon>Pseudomonadota</taxon>
        <taxon>Gammaproteobacteria</taxon>
        <taxon>Aeromonadales</taxon>
        <taxon>Aeromonadaceae</taxon>
        <taxon>Oceanisphaera</taxon>
    </lineage>
</organism>
<dbReference type="RefSeq" id="WP_104484814.1">
    <property type="nucleotide sequence ID" value="NZ_BMYB01000019.1"/>
</dbReference>
<proteinExistence type="predicted"/>
<protein>
    <recommendedName>
        <fullName evidence="3">KfrA N-terminal DNA-binding domain-containing protein</fullName>
    </recommendedName>
</protein>
<reference evidence="2" key="1">
    <citation type="submission" date="2016-11" db="EMBL/GenBank/DDBJ databases">
        <authorList>
            <person name="Sisinthy S."/>
            <person name="Ara S."/>
            <person name="Gundlapally S.R."/>
        </authorList>
    </citation>
    <scope>NUCLEOTIDE SEQUENCE [LARGE SCALE GENOMIC DNA]</scope>
    <source>
        <strain evidence="2">V1-41</strain>
    </source>
</reference>
<evidence type="ECO:0008006" key="3">
    <source>
        <dbReference type="Google" id="ProtNLM"/>
    </source>
</evidence>
<evidence type="ECO:0000313" key="1">
    <source>
        <dbReference type="EMBL" id="PPL18436.1"/>
    </source>
</evidence>
<sequence>MPQQDIINAIHSLVREGKAITTAAVKARVSGSVNMAQLLQLVSRYKSSPGQLPAATVTAAATEQNAAPDFVQRIAELEARVARLEQLLSQSPVQQAEQLG</sequence>